<evidence type="ECO:0000256" key="3">
    <source>
        <dbReference type="ARBA" id="ARBA00022989"/>
    </source>
</evidence>
<feature type="transmembrane region" description="Helical" evidence="5">
    <location>
        <begin position="364"/>
        <end position="383"/>
    </location>
</feature>
<dbReference type="OrthoDB" id="3789824at2759"/>
<dbReference type="PANTHER" id="PTHR33112:SF8">
    <property type="entry name" value="HETEROKARYON INCOMPATIBILITY DOMAIN-CONTAINING PROTEIN"/>
    <property type="match status" value="1"/>
</dbReference>
<keyword evidence="8" id="KW-1185">Reference proteome</keyword>
<feature type="transmembrane region" description="Helical" evidence="5">
    <location>
        <begin position="190"/>
        <end position="210"/>
    </location>
</feature>
<dbReference type="GO" id="GO:0022857">
    <property type="term" value="F:transmembrane transporter activity"/>
    <property type="evidence" value="ECO:0007669"/>
    <property type="project" value="InterPro"/>
</dbReference>
<dbReference type="PANTHER" id="PTHR33112">
    <property type="entry name" value="DOMAIN PROTEIN, PUTATIVE-RELATED"/>
    <property type="match status" value="1"/>
</dbReference>
<feature type="transmembrane region" description="Helical" evidence="5">
    <location>
        <begin position="216"/>
        <end position="236"/>
    </location>
</feature>
<protein>
    <recommendedName>
        <fullName evidence="6">Heterokaryon incompatibility domain-containing protein</fullName>
    </recommendedName>
</protein>
<evidence type="ECO:0000256" key="1">
    <source>
        <dbReference type="ARBA" id="ARBA00004370"/>
    </source>
</evidence>
<feature type="transmembrane region" description="Helical" evidence="5">
    <location>
        <begin position="155"/>
        <end position="178"/>
    </location>
</feature>
<proteinExistence type="predicted"/>
<organism evidence="7 8">
    <name type="scientific">Cudoniella acicularis</name>
    <dbReference type="NCBI Taxonomy" id="354080"/>
    <lineage>
        <taxon>Eukaryota</taxon>
        <taxon>Fungi</taxon>
        <taxon>Dikarya</taxon>
        <taxon>Ascomycota</taxon>
        <taxon>Pezizomycotina</taxon>
        <taxon>Leotiomycetes</taxon>
        <taxon>Helotiales</taxon>
        <taxon>Tricladiaceae</taxon>
        <taxon>Cudoniella</taxon>
    </lineage>
</organism>
<feature type="transmembrane region" description="Helical" evidence="5">
    <location>
        <begin position="310"/>
        <end position="331"/>
    </location>
</feature>
<dbReference type="Pfam" id="PF06985">
    <property type="entry name" value="HET"/>
    <property type="match status" value="1"/>
</dbReference>
<dbReference type="GO" id="GO:0016020">
    <property type="term" value="C:membrane"/>
    <property type="evidence" value="ECO:0007669"/>
    <property type="project" value="UniProtKB-SubCell"/>
</dbReference>
<evidence type="ECO:0000256" key="4">
    <source>
        <dbReference type="ARBA" id="ARBA00023136"/>
    </source>
</evidence>
<dbReference type="InterPro" id="IPR005828">
    <property type="entry name" value="MFS_sugar_transport-like"/>
</dbReference>
<dbReference type="EMBL" id="JAAMPI010000271">
    <property type="protein sequence ID" value="KAF4633316.1"/>
    <property type="molecule type" value="Genomic_DNA"/>
</dbReference>
<evidence type="ECO:0000313" key="8">
    <source>
        <dbReference type="Proteomes" id="UP000566819"/>
    </source>
</evidence>
<keyword evidence="3 5" id="KW-1133">Transmembrane helix</keyword>
<sequence length="1242" mass="139864">MAFDPEAAAPQARLLDNPVSYLDGASIRACTERLYVEMFQGRGSVTFKELLKGAYLARNYGYHFLPDREDGEDEEDEENLSLSEQDNFLSLKEWRSLEIQYSNAFWKEPKDLLVTLVGCWMASFTQGWVQVANGNLGWPRDFQVDINKSGTGKDVWTFGLVNAVPWFSAAFLGTILINRICESKRFSRRGVVFIAALFTMAAMIAGSRTTTWQGYLVTRIILGIGIGAQASIVLTWQLEVLPPAKRGVPGGLLPRANMHSKHLSDFVKNDFWLQKSYVTSTFRFSILAFFATIFFSTSNLRHGNSGTESLGLSIGFGAANAVFSTISYFLIEKAPEFEEEYFQEGVEGKSRTFWGRLRGGRRTLLLSSLLGGAIILPVIALLFKLPQDNPAKLPVITVCILLFTLTYSPGAGTIPFVYSLEIWPEGFRDIGMSWARVELFWGFCLVWAFMPDIDNAISLEEMDSVFRAGPFYGPLVEIFKIFIYKTPPFRYLWQRWTTQPWRFGWQSLNELPRGGEKPQSDDDLRFSRRTTSRLCGDCLGVVGQSGLLAGSMGIFVRREEWHDWRVSLRGLNLDSSREFCHLCNILWLSVPEAVRADLVHHGGQICQTVQLELRLRLWEDSNDPLWYDNRCRYMELYSGENKLCNKFKISKESLQEESPTINLPLWTGSDECISLAKDWIQGCVQGHSSHCGPGPGPSQSFVPTRLVYVGESDANIRLYTHTDGASDVSYLALSHCWGTGINTKLTLHNIDAWHELIDYDLLPRNFQDAISFTRRIGVGYVWIDSLCIIQGCNEDWEREAAKMSKVYAHAFCTISACGSANAHGGCFQLRNPLLQFTCNLLFSRREALAVRTDNIPNPFVSEVDYSPLSRRAWPFQERLLSRRIVHFTAKSLFFECSTHSASEVLRAGTKYLVDSQSKSKWPSRLGTLAGARRVIRKSSLYSSDCVVASQDDSVAGYRAAFNTLRCNDYTTTTPIEPNRRLELHRCWFKLVRKYTSAGMTVATDRLVAISGIARSIQGESGGPLYLAGLWKDHLPLDLLWSRKNSPSQRPTDRCVPSWSWGAVDGEVCEQVLVADEEECHVIDLAKECDVHVEDSGHLSIKGYVDLRCPVVSVEMAPRTGENEPSLTILGHESGSVMDFSPDISPLAPASDLLYAELARVAIYKWDLGIWLLSSHGIVVRRIDAAPEPPFISYERVGSLRADFQMMNAPESLKRLQGDEFSATWRVLPNPFKLPIPERIRLV</sequence>
<comment type="subcellular location">
    <subcellularLocation>
        <location evidence="1">Membrane</location>
    </subcellularLocation>
</comment>
<dbReference type="Gene3D" id="1.20.1250.20">
    <property type="entry name" value="MFS general substrate transporter like domains"/>
    <property type="match status" value="2"/>
</dbReference>
<dbReference type="InterPro" id="IPR036259">
    <property type="entry name" value="MFS_trans_sf"/>
</dbReference>
<dbReference type="SUPFAM" id="SSF103473">
    <property type="entry name" value="MFS general substrate transporter"/>
    <property type="match status" value="1"/>
</dbReference>
<dbReference type="InterPro" id="IPR010730">
    <property type="entry name" value="HET"/>
</dbReference>
<evidence type="ECO:0000256" key="2">
    <source>
        <dbReference type="ARBA" id="ARBA00022692"/>
    </source>
</evidence>
<gene>
    <name evidence="7" type="ORF">G7Y89_g4802</name>
</gene>
<evidence type="ECO:0000313" key="7">
    <source>
        <dbReference type="EMBL" id="KAF4633316.1"/>
    </source>
</evidence>
<evidence type="ECO:0000256" key="5">
    <source>
        <dbReference type="SAM" id="Phobius"/>
    </source>
</evidence>
<comment type="caution">
    <text evidence="7">The sequence shown here is derived from an EMBL/GenBank/DDBJ whole genome shotgun (WGS) entry which is preliminary data.</text>
</comment>
<reference evidence="7 8" key="1">
    <citation type="submission" date="2020-03" db="EMBL/GenBank/DDBJ databases">
        <title>Draft Genome Sequence of Cudoniella acicularis.</title>
        <authorList>
            <person name="Buettner E."/>
            <person name="Kellner H."/>
        </authorList>
    </citation>
    <scope>NUCLEOTIDE SEQUENCE [LARGE SCALE GENOMIC DNA]</scope>
    <source>
        <strain evidence="7 8">DSM 108380</strain>
    </source>
</reference>
<dbReference type="Pfam" id="PF00083">
    <property type="entry name" value="Sugar_tr"/>
    <property type="match status" value="2"/>
</dbReference>
<evidence type="ECO:0000259" key="6">
    <source>
        <dbReference type="Pfam" id="PF06985"/>
    </source>
</evidence>
<keyword evidence="4 5" id="KW-0472">Membrane</keyword>
<dbReference type="AlphaFoldDB" id="A0A8H4RQ12"/>
<feature type="transmembrane region" description="Helical" evidence="5">
    <location>
        <begin position="281"/>
        <end position="298"/>
    </location>
</feature>
<feature type="transmembrane region" description="Helical" evidence="5">
    <location>
        <begin position="430"/>
        <end position="450"/>
    </location>
</feature>
<keyword evidence="2 5" id="KW-0812">Transmembrane</keyword>
<feature type="domain" description="Heterokaryon incompatibility" evidence="6">
    <location>
        <begin position="730"/>
        <end position="877"/>
    </location>
</feature>
<name>A0A8H4RQ12_9HELO</name>
<feature type="transmembrane region" description="Helical" evidence="5">
    <location>
        <begin position="395"/>
        <end position="418"/>
    </location>
</feature>
<dbReference type="Proteomes" id="UP000566819">
    <property type="component" value="Unassembled WGS sequence"/>
</dbReference>
<accession>A0A8H4RQ12</accession>